<organism evidence="3 4">
    <name type="scientific">Porites lobata</name>
    <dbReference type="NCBI Taxonomy" id="104759"/>
    <lineage>
        <taxon>Eukaryota</taxon>
        <taxon>Metazoa</taxon>
        <taxon>Cnidaria</taxon>
        <taxon>Anthozoa</taxon>
        <taxon>Hexacorallia</taxon>
        <taxon>Scleractinia</taxon>
        <taxon>Fungiina</taxon>
        <taxon>Poritidae</taxon>
        <taxon>Porites</taxon>
    </lineage>
</organism>
<dbReference type="Proteomes" id="UP001159405">
    <property type="component" value="Unassembled WGS sequence"/>
</dbReference>
<dbReference type="EMBL" id="CALNXK010000052">
    <property type="protein sequence ID" value="CAH3133250.1"/>
    <property type="molecule type" value="Genomic_DNA"/>
</dbReference>
<sequence>MSTATNAVCLITVLTASLSVHFEKLLCSLRAFALVFSIVFYNRIMATCSPSQERQLVLMESMNRRLDSFLASQKKLEEKNATLQQENVKLRTELSKQERLNNTKRGSKRKRTEAKVEVPMDLRVGLRTYFIALMLEEKLFIVRDPQSEVNQDILSKVKEVLKKEHGGENFPWTDLQMEAQFLRYFRTVKEKCQRIKKGKNEEHKQRCKMSRRLTSKLDRRCGAFELIKESLSSRQKQLAPEVLYVEYMSSEESACEDEEDPITGEVTQKLKGYLTKKLSWEQTALTNLKSKLDRAHYGSLTPHAKALAKPKFEGDISKRPAPDGPSWAVRQAIAQ</sequence>
<evidence type="ECO:0000313" key="3">
    <source>
        <dbReference type="EMBL" id="CAH3133250.1"/>
    </source>
</evidence>
<gene>
    <name evidence="3" type="ORF">PLOB_00036709</name>
</gene>
<accession>A0ABN8P4C1</accession>
<feature type="coiled-coil region" evidence="1">
    <location>
        <begin position="59"/>
        <end position="100"/>
    </location>
</feature>
<evidence type="ECO:0000256" key="2">
    <source>
        <dbReference type="SAM" id="MobiDB-lite"/>
    </source>
</evidence>
<evidence type="ECO:0000313" key="4">
    <source>
        <dbReference type="Proteomes" id="UP001159405"/>
    </source>
</evidence>
<comment type="caution">
    <text evidence="3">The sequence shown here is derived from an EMBL/GenBank/DDBJ whole genome shotgun (WGS) entry which is preliminary data.</text>
</comment>
<evidence type="ECO:0000256" key="1">
    <source>
        <dbReference type="SAM" id="Coils"/>
    </source>
</evidence>
<keyword evidence="4" id="KW-1185">Reference proteome</keyword>
<keyword evidence="1" id="KW-0175">Coiled coil</keyword>
<name>A0ABN8P4C1_9CNID</name>
<feature type="region of interest" description="Disordered" evidence="2">
    <location>
        <begin position="311"/>
        <end position="335"/>
    </location>
</feature>
<proteinExistence type="predicted"/>
<protein>
    <submittedName>
        <fullName evidence="3">Uncharacterized protein</fullName>
    </submittedName>
</protein>
<reference evidence="3 4" key="1">
    <citation type="submission" date="2022-05" db="EMBL/GenBank/DDBJ databases">
        <authorList>
            <consortium name="Genoscope - CEA"/>
            <person name="William W."/>
        </authorList>
    </citation>
    <scope>NUCLEOTIDE SEQUENCE [LARGE SCALE GENOMIC DNA]</scope>
</reference>
<feature type="compositionally biased region" description="Basic and acidic residues" evidence="2">
    <location>
        <begin position="311"/>
        <end position="321"/>
    </location>
</feature>